<dbReference type="HAMAP" id="MF_00004">
    <property type="entry name" value="Aden_phosphoribosyltr"/>
    <property type="match status" value="1"/>
</dbReference>
<sequence>MDLKDKIRDIQDFPKEGIVFRDITTLIQDPEAFQYVVDNFKNEFSGSEIDVIVGVESRGFIFGAALAYAMKIPFAIVRKPGKLPSTIVYEEYELEYGTDRLEVHDDAVKEGDKVLIVDDLLATGGTSRATANLIEKIGGEIAAFAFVIELSFLKGREKLKDYKLYSLVDYKSD</sequence>
<dbReference type="InterPro" id="IPR000836">
    <property type="entry name" value="PRTase_dom"/>
</dbReference>
<evidence type="ECO:0000256" key="11">
    <source>
        <dbReference type="ARBA" id="ARBA00022726"/>
    </source>
</evidence>
<comment type="catalytic activity">
    <reaction evidence="1 12">
        <text>AMP + diphosphate = 5-phospho-alpha-D-ribose 1-diphosphate + adenine</text>
        <dbReference type="Rhea" id="RHEA:16609"/>
        <dbReference type="ChEBI" id="CHEBI:16708"/>
        <dbReference type="ChEBI" id="CHEBI:33019"/>
        <dbReference type="ChEBI" id="CHEBI:58017"/>
        <dbReference type="ChEBI" id="CHEBI:456215"/>
        <dbReference type="EC" id="2.4.2.7"/>
    </reaction>
</comment>
<dbReference type="EMBL" id="DVAD01000010">
    <property type="protein sequence ID" value="HIJ99540.1"/>
    <property type="molecule type" value="Genomic_DNA"/>
</dbReference>
<dbReference type="PANTHER" id="PTHR32315">
    <property type="entry name" value="ADENINE PHOSPHORIBOSYLTRANSFERASE"/>
    <property type="match status" value="1"/>
</dbReference>
<dbReference type="NCBIfam" id="TIGR01090">
    <property type="entry name" value="apt"/>
    <property type="match status" value="1"/>
</dbReference>
<dbReference type="NCBIfam" id="NF002636">
    <property type="entry name" value="PRK02304.1-5"/>
    <property type="match status" value="1"/>
</dbReference>
<keyword evidence="8 12" id="KW-0963">Cytoplasm</keyword>
<evidence type="ECO:0000256" key="3">
    <source>
        <dbReference type="ARBA" id="ARBA00004496"/>
    </source>
</evidence>
<keyword evidence="15" id="KW-1185">Reference proteome</keyword>
<dbReference type="InterPro" id="IPR029057">
    <property type="entry name" value="PRTase-like"/>
</dbReference>
<evidence type="ECO:0000256" key="10">
    <source>
        <dbReference type="ARBA" id="ARBA00022679"/>
    </source>
</evidence>
<dbReference type="NCBIfam" id="NF002633">
    <property type="entry name" value="PRK02304.1-2"/>
    <property type="match status" value="1"/>
</dbReference>
<evidence type="ECO:0000256" key="1">
    <source>
        <dbReference type="ARBA" id="ARBA00000868"/>
    </source>
</evidence>
<dbReference type="InterPro" id="IPR050054">
    <property type="entry name" value="UPRTase/APRTase"/>
</dbReference>
<keyword evidence="10 12" id="KW-0808">Transferase</keyword>
<dbReference type="GO" id="GO:0005737">
    <property type="term" value="C:cytoplasm"/>
    <property type="evidence" value="ECO:0007669"/>
    <property type="project" value="UniProtKB-SubCell"/>
</dbReference>
<keyword evidence="9 12" id="KW-0328">Glycosyltransferase</keyword>
<comment type="subcellular location">
    <subcellularLocation>
        <location evidence="3 12">Cytoplasm</location>
    </subcellularLocation>
</comment>
<organism evidence="14 15">
    <name type="scientific">Candidatus Undinarchaeum marinum</name>
    <dbReference type="NCBI Taxonomy" id="2756141"/>
    <lineage>
        <taxon>Archaea</taxon>
        <taxon>Candidatus Undinarchaeota</taxon>
        <taxon>Candidatus Undinarchaeia</taxon>
        <taxon>Candidatus Undinarchaeales</taxon>
        <taxon>Candidatus Undinarchaeaceae</taxon>
        <taxon>Candidatus Undinarchaeum</taxon>
    </lineage>
</organism>
<comment type="subunit">
    <text evidence="6 12">Homodimer.</text>
</comment>
<dbReference type="Gene3D" id="3.40.50.2020">
    <property type="match status" value="1"/>
</dbReference>
<evidence type="ECO:0000256" key="7">
    <source>
        <dbReference type="ARBA" id="ARBA00011893"/>
    </source>
</evidence>
<keyword evidence="11 12" id="KW-0660">Purine salvage</keyword>
<dbReference type="GO" id="GO:0002055">
    <property type="term" value="F:adenine binding"/>
    <property type="evidence" value="ECO:0007669"/>
    <property type="project" value="TreeGrafter"/>
</dbReference>
<dbReference type="FunFam" id="3.40.50.2020:FF:000004">
    <property type="entry name" value="Adenine phosphoribosyltransferase"/>
    <property type="match status" value="1"/>
</dbReference>
<evidence type="ECO:0000256" key="5">
    <source>
        <dbReference type="ARBA" id="ARBA00008391"/>
    </source>
</evidence>
<evidence type="ECO:0000313" key="14">
    <source>
        <dbReference type="EMBL" id="HIJ99540.1"/>
    </source>
</evidence>
<dbReference type="GO" id="GO:0006166">
    <property type="term" value="P:purine ribonucleoside salvage"/>
    <property type="evidence" value="ECO:0007669"/>
    <property type="project" value="UniProtKB-UniRule"/>
</dbReference>
<dbReference type="GO" id="GO:0003999">
    <property type="term" value="F:adenine phosphoribosyltransferase activity"/>
    <property type="evidence" value="ECO:0007669"/>
    <property type="project" value="UniProtKB-UniRule"/>
</dbReference>
<comment type="caution">
    <text evidence="14">The sequence shown here is derived from an EMBL/GenBank/DDBJ whole genome shotgun (WGS) entry which is preliminary data.</text>
</comment>
<dbReference type="GO" id="GO:0006168">
    <property type="term" value="P:adenine salvage"/>
    <property type="evidence" value="ECO:0007669"/>
    <property type="project" value="InterPro"/>
</dbReference>
<evidence type="ECO:0000256" key="2">
    <source>
        <dbReference type="ARBA" id="ARBA00003968"/>
    </source>
</evidence>
<evidence type="ECO:0000313" key="15">
    <source>
        <dbReference type="Proteomes" id="UP000604391"/>
    </source>
</evidence>
<evidence type="ECO:0000256" key="4">
    <source>
        <dbReference type="ARBA" id="ARBA00004659"/>
    </source>
</evidence>
<comment type="similarity">
    <text evidence="5 12">Belongs to the purine/pyrimidine phosphoribosyltransferase family.</text>
</comment>
<evidence type="ECO:0000259" key="13">
    <source>
        <dbReference type="Pfam" id="PF00156"/>
    </source>
</evidence>
<evidence type="ECO:0000256" key="6">
    <source>
        <dbReference type="ARBA" id="ARBA00011738"/>
    </source>
</evidence>
<dbReference type="EC" id="2.4.2.7" evidence="7 12"/>
<name>A0A832XHJ8_9ARCH</name>
<evidence type="ECO:0000256" key="9">
    <source>
        <dbReference type="ARBA" id="ARBA00022676"/>
    </source>
</evidence>
<protein>
    <recommendedName>
        <fullName evidence="7 12">Adenine phosphoribosyltransferase</fullName>
        <shortName evidence="12">APRT</shortName>
        <ecNumber evidence="7 12">2.4.2.7</ecNumber>
    </recommendedName>
</protein>
<gene>
    <name evidence="12" type="primary">apt</name>
    <name evidence="14" type="ORF">H1011_01795</name>
</gene>
<proteinExistence type="inferred from homology"/>
<dbReference type="SUPFAM" id="SSF53271">
    <property type="entry name" value="PRTase-like"/>
    <property type="match status" value="1"/>
</dbReference>
<dbReference type="AlphaFoldDB" id="A0A832XHJ8"/>
<feature type="domain" description="Phosphoribosyltransferase" evidence="13">
    <location>
        <begin position="42"/>
        <end position="163"/>
    </location>
</feature>
<dbReference type="Pfam" id="PF00156">
    <property type="entry name" value="Pribosyltran"/>
    <property type="match status" value="1"/>
</dbReference>
<evidence type="ECO:0000256" key="8">
    <source>
        <dbReference type="ARBA" id="ARBA00022490"/>
    </source>
</evidence>
<accession>A0A832XHJ8</accession>
<comment type="pathway">
    <text evidence="4 12">Purine metabolism; AMP biosynthesis via salvage pathway; AMP from adenine: step 1/1.</text>
</comment>
<dbReference type="CDD" id="cd06223">
    <property type="entry name" value="PRTases_typeI"/>
    <property type="match status" value="1"/>
</dbReference>
<dbReference type="UniPathway" id="UPA00588">
    <property type="reaction ID" value="UER00646"/>
</dbReference>
<dbReference type="GO" id="GO:0016208">
    <property type="term" value="F:AMP binding"/>
    <property type="evidence" value="ECO:0007669"/>
    <property type="project" value="TreeGrafter"/>
</dbReference>
<comment type="function">
    <text evidence="2 12">Catalyzes a salvage reaction resulting in the formation of AMP, that is energically less costly than de novo synthesis.</text>
</comment>
<dbReference type="InterPro" id="IPR005764">
    <property type="entry name" value="Ade_phspho_trans"/>
</dbReference>
<reference evidence="14 15" key="1">
    <citation type="journal article" name="Nat. Commun.">
        <title>Undinarchaeota illuminate DPANN phylogeny and the impact of gene transfer on archaeal evolution.</title>
        <authorList>
            <person name="Dombrowski N."/>
            <person name="Williams T.A."/>
            <person name="Sun J."/>
            <person name="Woodcroft B.J."/>
            <person name="Lee J.H."/>
            <person name="Minh B.Q."/>
            <person name="Rinke C."/>
            <person name="Spang A."/>
        </authorList>
    </citation>
    <scope>NUCLEOTIDE SEQUENCE [LARGE SCALE GENOMIC DNA]</scope>
    <source>
        <strain evidence="14">MAG_bin17</strain>
    </source>
</reference>
<dbReference type="Proteomes" id="UP000604391">
    <property type="component" value="Unassembled WGS sequence"/>
</dbReference>
<evidence type="ECO:0000256" key="12">
    <source>
        <dbReference type="HAMAP-Rule" id="MF_00004"/>
    </source>
</evidence>
<dbReference type="NCBIfam" id="NF002634">
    <property type="entry name" value="PRK02304.1-3"/>
    <property type="match status" value="1"/>
</dbReference>
<dbReference type="PANTHER" id="PTHR32315:SF3">
    <property type="entry name" value="ADENINE PHOSPHORIBOSYLTRANSFERASE"/>
    <property type="match status" value="1"/>
</dbReference>
<dbReference type="GO" id="GO:0044209">
    <property type="term" value="P:AMP salvage"/>
    <property type="evidence" value="ECO:0007669"/>
    <property type="project" value="UniProtKB-UniRule"/>
</dbReference>